<evidence type="ECO:0000256" key="2">
    <source>
        <dbReference type="ARBA" id="ARBA00023015"/>
    </source>
</evidence>
<gene>
    <name evidence="6" type="ORF">SAMN02745196_01227</name>
</gene>
<keyword evidence="1" id="KW-0678">Repressor</keyword>
<name>A0A1M5VCI7_9CLOT</name>
<accession>A0A1M5VCI7</accession>
<reference evidence="6 7" key="1">
    <citation type="submission" date="2016-11" db="EMBL/GenBank/DDBJ databases">
        <authorList>
            <person name="Jaros S."/>
            <person name="Januszkiewicz K."/>
            <person name="Wedrychowicz H."/>
        </authorList>
    </citation>
    <scope>NUCLEOTIDE SEQUENCE [LARGE SCALE GENOMIC DNA]</scope>
    <source>
        <strain evidence="6 7">DSM 3089</strain>
    </source>
</reference>
<dbReference type="Gene3D" id="3.20.80.10">
    <property type="entry name" value="Regulatory factor, effector binding domain"/>
    <property type="match status" value="1"/>
</dbReference>
<keyword evidence="3 6" id="KW-0238">DNA-binding</keyword>
<dbReference type="SMART" id="SM00422">
    <property type="entry name" value="HTH_MERR"/>
    <property type="match status" value="1"/>
</dbReference>
<dbReference type="GO" id="GO:0003700">
    <property type="term" value="F:DNA-binding transcription factor activity"/>
    <property type="evidence" value="ECO:0007669"/>
    <property type="project" value="InterPro"/>
</dbReference>
<dbReference type="Proteomes" id="UP000184526">
    <property type="component" value="Unassembled WGS sequence"/>
</dbReference>
<organism evidence="6 7">
    <name type="scientific">Clostridium collagenovorans DSM 3089</name>
    <dbReference type="NCBI Taxonomy" id="1121306"/>
    <lineage>
        <taxon>Bacteria</taxon>
        <taxon>Bacillati</taxon>
        <taxon>Bacillota</taxon>
        <taxon>Clostridia</taxon>
        <taxon>Eubacteriales</taxon>
        <taxon>Clostridiaceae</taxon>
        <taxon>Clostridium</taxon>
    </lineage>
</organism>
<dbReference type="GO" id="GO:0003677">
    <property type="term" value="F:DNA binding"/>
    <property type="evidence" value="ECO:0007669"/>
    <property type="project" value="UniProtKB-KW"/>
</dbReference>
<proteinExistence type="predicted"/>
<protein>
    <submittedName>
        <fullName evidence="6">DNA-binding transcriptional regulator, MerR family</fullName>
    </submittedName>
</protein>
<dbReference type="InterPro" id="IPR047057">
    <property type="entry name" value="MerR_fam"/>
</dbReference>
<dbReference type="STRING" id="1121306.SAMN02745196_01227"/>
<evidence type="ECO:0000256" key="4">
    <source>
        <dbReference type="ARBA" id="ARBA00023163"/>
    </source>
</evidence>
<dbReference type="SUPFAM" id="SSF55136">
    <property type="entry name" value="Probable bacterial effector-binding domain"/>
    <property type="match status" value="1"/>
</dbReference>
<dbReference type="OrthoDB" id="9773308at2"/>
<dbReference type="PANTHER" id="PTHR30204:SF69">
    <property type="entry name" value="MERR-FAMILY TRANSCRIPTIONAL REGULATOR"/>
    <property type="match status" value="1"/>
</dbReference>
<sequence>MKDKSHMPISEFSRITGIKSENLRYYDQIKLLSPEFRGENGYRYYTRSQLNTAYLIISLREIGIGIDEIRKYIENRTPEKMFSLFKDQETHILEEIKKLQITLEIMRLYTNMADTALKYEEEGIFIEYKKKEPILLGPILTDPYTDDSFISFYDFAYNNGFELGYPLGSIVSKDNLASNQPLVASRYFFKLENSENSYKPKGKYAVIYGRCAYGKSDDLYKKLLSFIKENNLEICSDAYEEYPLNELSIVDENKYCVRIEIMVKPSYIE</sequence>
<keyword evidence="4" id="KW-0804">Transcription</keyword>
<dbReference type="SUPFAM" id="SSF46955">
    <property type="entry name" value="Putative DNA-binding domain"/>
    <property type="match status" value="1"/>
</dbReference>
<dbReference type="Gene3D" id="1.10.1660.10">
    <property type="match status" value="1"/>
</dbReference>
<keyword evidence="2" id="KW-0805">Transcription regulation</keyword>
<evidence type="ECO:0000256" key="3">
    <source>
        <dbReference type="ARBA" id="ARBA00023125"/>
    </source>
</evidence>
<dbReference type="InterPro" id="IPR011256">
    <property type="entry name" value="Reg_factor_effector_dom_sf"/>
</dbReference>
<dbReference type="AlphaFoldDB" id="A0A1M5VCI7"/>
<evidence type="ECO:0000256" key="1">
    <source>
        <dbReference type="ARBA" id="ARBA00022491"/>
    </source>
</evidence>
<dbReference type="PANTHER" id="PTHR30204">
    <property type="entry name" value="REDOX-CYCLING DRUG-SENSING TRANSCRIPTIONAL ACTIVATOR SOXR"/>
    <property type="match status" value="1"/>
</dbReference>
<dbReference type="RefSeq" id="WP_072831095.1">
    <property type="nucleotide sequence ID" value="NZ_FQXP01000004.1"/>
</dbReference>
<feature type="domain" description="HTH merR-type" evidence="5">
    <location>
        <begin position="6"/>
        <end position="75"/>
    </location>
</feature>
<dbReference type="InterPro" id="IPR000551">
    <property type="entry name" value="MerR-type_HTH_dom"/>
</dbReference>
<dbReference type="EMBL" id="FQXP01000004">
    <property type="protein sequence ID" value="SHH72947.1"/>
    <property type="molecule type" value="Genomic_DNA"/>
</dbReference>
<evidence type="ECO:0000313" key="6">
    <source>
        <dbReference type="EMBL" id="SHH72947.1"/>
    </source>
</evidence>
<dbReference type="PROSITE" id="PS50937">
    <property type="entry name" value="HTH_MERR_2"/>
    <property type="match status" value="1"/>
</dbReference>
<evidence type="ECO:0000259" key="5">
    <source>
        <dbReference type="PROSITE" id="PS50937"/>
    </source>
</evidence>
<dbReference type="InterPro" id="IPR009061">
    <property type="entry name" value="DNA-bd_dom_put_sf"/>
</dbReference>
<keyword evidence="7" id="KW-1185">Reference proteome</keyword>
<dbReference type="Pfam" id="PF13411">
    <property type="entry name" value="MerR_1"/>
    <property type="match status" value="1"/>
</dbReference>
<evidence type="ECO:0000313" key="7">
    <source>
        <dbReference type="Proteomes" id="UP000184526"/>
    </source>
</evidence>